<keyword evidence="8" id="KW-0472">Membrane</keyword>
<keyword evidence="8" id="KW-0812">Transmembrane</keyword>
<dbReference type="Proteomes" id="UP001198182">
    <property type="component" value="Unassembled WGS sequence"/>
</dbReference>
<sequence>MKNSNRKVSLSALMTGSVTGIVLLAILAALVFFIRLYEKSMEENAVTNSEQSVVQVMNTIESYTDGMKDDMELICRALQSDSEEQEAFISNFVTIRSDVVAVTTYNAEGGMENCWSDGLTMKSGESVNLSQGIIQEDEKIHLSQPHVESLFENYYPWVVTAYRTINGRNGELIQVSMDLRFSGIANYVDDVGIGKHGYCFVMDTEGNLIYHPQQQLIYSGLKSERTGELKGKEDGYYAYSEVIYTVRTLENSSWRVVGVSYVDEMITNRVASMVRVCLVIMIMVLLTAFLMGYLFSRLFGRPAKQLAEAMKEFEHDAEGFHFTPMEGTQEIQALAGSFDHMVIQIQQLMEQVREEEISLRKTELKALQAQINPHFLYNTLDSIAWMCEEERSSEAVEMVNALARLFRISISRGKELIPLEKEVEHAQSYLKIQNYRYRNQFTYDFHIEEDCLKYLCNKITLQPIIENAIYHGLDRMVDEGHIDITIRTESEDTILLVVEDNGVGMTEEQCHEILYRENSDRVGIGIKNVNDRIRIYFGEKYGLKLFSELDEGTRVEIRIPRILESEYEAKD</sequence>
<dbReference type="PRINTS" id="PR00344">
    <property type="entry name" value="BCTRLSENSOR"/>
</dbReference>
<evidence type="ECO:0000256" key="2">
    <source>
        <dbReference type="ARBA" id="ARBA00004370"/>
    </source>
</evidence>
<evidence type="ECO:0000256" key="3">
    <source>
        <dbReference type="ARBA" id="ARBA00012438"/>
    </source>
</evidence>
<proteinExistence type="predicted"/>
<feature type="transmembrane region" description="Helical" evidence="8">
    <location>
        <begin position="273"/>
        <end position="295"/>
    </location>
</feature>
<dbReference type="InterPro" id="IPR036890">
    <property type="entry name" value="HATPase_C_sf"/>
</dbReference>
<dbReference type="Gene3D" id="6.10.340.10">
    <property type="match status" value="1"/>
</dbReference>
<dbReference type="Pfam" id="PF02518">
    <property type="entry name" value="HATPase_c"/>
    <property type="match status" value="1"/>
</dbReference>
<reference evidence="10" key="1">
    <citation type="submission" date="2021-10" db="EMBL/GenBank/DDBJ databases">
        <title>Anaerobic single-cell dispensing facilitates the cultivation of human gut bacteria.</title>
        <authorList>
            <person name="Afrizal A."/>
        </authorList>
    </citation>
    <scope>NUCLEOTIDE SEQUENCE</scope>
    <source>
        <strain evidence="10">CLA-AA-H215</strain>
    </source>
</reference>
<dbReference type="GO" id="GO:0016020">
    <property type="term" value="C:membrane"/>
    <property type="evidence" value="ECO:0007669"/>
    <property type="project" value="UniProtKB-SubCell"/>
</dbReference>
<organism evidence="10 11">
    <name type="scientific">Hominifimenecus microfluidus</name>
    <dbReference type="NCBI Taxonomy" id="2885348"/>
    <lineage>
        <taxon>Bacteria</taxon>
        <taxon>Bacillati</taxon>
        <taxon>Bacillota</taxon>
        <taxon>Clostridia</taxon>
        <taxon>Lachnospirales</taxon>
        <taxon>Lachnospiraceae</taxon>
        <taxon>Hominifimenecus</taxon>
    </lineage>
</organism>
<dbReference type="GO" id="GO:0000155">
    <property type="term" value="F:phosphorelay sensor kinase activity"/>
    <property type="evidence" value="ECO:0007669"/>
    <property type="project" value="InterPro"/>
</dbReference>
<dbReference type="RefSeq" id="WP_308454736.1">
    <property type="nucleotide sequence ID" value="NZ_JAJEQR010000061.1"/>
</dbReference>
<evidence type="ECO:0000256" key="7">
    <source>
        <dbReference type="ARBA" id="ARBA00023012"/>
    </source>
</evidence>
<evidence type="ECO:0000313" key="10">
    <source>
        <dbReference type="EMBL" id="MCC2232329.1"/>
    </source>
</evidence>
<name>A0AAE3JFM2_9FIRM</name>
<keyword evidence="7" id="KW-0902">Two-component regulatory system</keyword>
<dbReference type="EMBL" id="JAJEQR010000061">
    <property type="protein sequence ID" value="MCC2232329.1"/>
    <property type="molecule type" value="Genomic_DNA"/>
</dbReference>
<dbReference type="Gene3D" id="3.30.450.20">
    <property type="entry name" value="PAS domain"/>
    <property type="match status" value="1"/>
</dbReference>
<dbReference type="CDD" id="cd12912">
    <property type="entry name" value="PDC2_MCP_like"/>
    <property type="match status" value="1"/>
</dbReference>
<dbReference type="SMART" id="SM00387">
    <property type="entry name" value="HATPase_c"/>
    <property type="match status" value="1"/>
</dbReference>
<evidence type="ECO:0000256" key="1">
    <source>
        <dbReference type="ARBA" id="ARBA00000085"/>
    </source>
</evidence>
<protein>
    <recommendedName>
        <fullName evidence="3">histidine kinase</fullName>
        <ecNumber evidence="3">2.7.13.3</ecNumber>
    </recommendedName>
</protein>
<dbReference type="InterPro" id="IPR003660">
    <property type="entry name" value="HAMP_dom"/>
</dbReference>
<evidence type="ECO:0000256" key="4">
    <source>
        <dbReference type="ARBA" id="ARBA00022553"/>
    </source>
</evidence>
<dbReference type="Gene3D" id="3.30.565.10">
    <property type="entry name" value="Histidine kinase-like ATPase, C-terminal domain"/>
    <property type="match status" value="1"/>
</dbReference>
<dbReference type="InterPro" id="IPR050640">
    <property type="entry name" value="Bact_2-comp_sensor_kinase"/>
</dbReference>
<feature type="domain" description="HAMP" evidence="9">
    <location>
        <begin position="297"/>
        <end position="350"/>
    </location>
</feature>
<comment type="caution">
    <text evidence="10">The sequence shown here is derived from an EMBL/GenBank/DDBJ whole genome shotgun (WGS) entry which is preliminary data.</text>
</comment>
<dbReference type="AlphaFoldDB" id="A0AAE3JFM2"/>
<comment type="subcellular location">
    <subcellularLocation>
        <location evidence="2">Membrane</location>
    </subcellularLocation>
</comment>
<accession>A0AAE3JFM2</accession>
<dbReference type="EC" id="2.7.13.3" evidence="3"/>
<dbReference type="Pfam" id="PF06580">
    <property type="entry name" value="His_kinase"/>
    <property type="match status" value="1"/>
</dbReference>
<dbReference type="SUPFAM" id="SSF55874">
    <property type="entry name" value="ATPase domain of HSP90 chaperone/DNA topoisomerase II/histidine kinase"/>
    <property type="match status" value="1"/>
</dbReference>
<keyword evidence="5" id="KW-0808">Transferase</keyword>
<keyword evidence="8" id="KW-1133">Transmembrane helix</keyword>
<feature type="transmembrane region" description="Helical" evidence="8">
    <location>
        <begin position="12"/>
        <end position="34"/>
    </location>
</feature>
<evidence type="ECO:0000256" key="8">
    <source>
        <dbReference type="SAM" id="Phobius"/>
    </source>
</evidence>
<dbReference type="InterPro" id="IPR010559">
    <property type="entry name" value="Sig_transdc_His_kin_internal"/>
</dbReference>
<dbReference type="CDD" id="cd06225">
    <property type="entry name" value="HAMP"/>
    <property type="match status" value="1"/>
</dbReference>
<keyword evidence="6 10" id="KW-0418">Kinase</keyword>
<evidence type="ECO:0000313" key="11">
    <source>
        <dbReference type="Proteomes" id="UP001198182"/>
    </source>
</evidence>
<evidence type="ECO:0000256" key="5">
    <source>
        <dbReference type="ARBA" id="ARBA00022679"/>
    </source>
</evidence>
<dbReference type="PANTHER" id="PTHR34220:SF7">
    <property type="entry name" value="SENSOR HISTIDINE KINASE YPDA"/>
    <property type="match status" value="1"/>
</dbReference>
<comment type="catalytic activity">
    <reaction evidence="1">
        <text>ATP + protein L-histidine = ADP + protein N-phospho-L-histidine.</text>
        <dbReference type="EC" id="2.7.13.3"/>
    </reaction>
</comment>
<dbReference type="PANTHER" id="PTHR34220">
    <property type="entry name" value="SENSOR HISTIDINE KINASE YPDA"/>
    <property type="match status" value="1"/>
</dbReference>
<dbReference type="InterPro" id="IPR003594">
    <property type="entry name" value="HATPase_dom"/>
</dbReference>
<dbReference type="InterPro" id="IPR004358">
    <property type="entry name" value="Sig_transdc_His_kin-like_C"/>
</dbReference>
<dbReference type="PROSITE" id="PS50885">
    <property type="entry name" value="HAMP"/>
    <property type="match status" value="1"/>
</dbReference>
<evidence type="ECO:0000259" key="9">
    <source>
        <dbReference type="PROSITE" id="PS50885"/>
    </source>
</evidence>
<gene>
    <name evidence="10" type="ORF">LKD81_15245</name>
</gene>
<keyword evidence="11" id="KW-1185">Reference proteome</keyword>
<keyword evidence="4" id="KW-0597">Phosphoprotein</keyword>
<evidence type="ECO:0000256" key="6">
    <source>
        <dbReference type="ARBA" id="ARBA00022777"/>
    </source>
</evidence>